<evidence type="ECO:0000256" key="3">
    <source>
        <dbReference type="ARBA" id="ARBA00022806"/>
    </source>
</evidence>
<evidence type="ECO:0000256" key="4">
    <source>
        <dbReference type="ARBA" id="ARBA00022840"/>
    </source>
</evidence>
<dbReference type="OrthoDB" id="9787585at2"/>
<protein>
    <submittedName>
        <fullName evidence="7">AAA family ATPase</fullName>
    </submittedName>
</protein>
<dbReference type="PANTHER" id="PTHR11070">
    <property type="entry name" value="UVRD / RECB / PCRA DNA HELICASE FAMILY MEMBER"/>
    <property type="match status" value="1"/>
</dbReference>
<keyword evidence="2 5" id="KW-0378">Hydrolase</keyword>
<dbReference type="GO" id="GO:0003677">
    <property type="term" value="F:DNA binding"/>
    <property type="evidence" value="ECO:0007669"/>
    <property type="project" value="InterPro"/>
</dbReference>
<accession>A0A553K2D0</accession>
<evidence type="ECO:0000256" key="2">
    <source>
        <dbReference type="ARBA" id="ARBA00022801"/>
    </source>
</evidence>
<dbReference type="InterPro" id="IPR027417">
    <property type="entry name" value="P-loop_NTPase"/>
</dbReference>
<keyword evidence="4 5" id="KW-0067">ATP-binding</keyword>
<dbReference type="EMBL" id="VKKG01000002">
    <property type="protein sequence ID" value="TRY18873.1"/>
    <property type="molecule type" value="Genomic_DNA"/>
</dbReference>
<dbReference type="Pfam" id="PF00580">
    <property type="entry name" value="UvrD-helicase"/>
    <property type="match status" value="1"/>
</dbReference>
<sequence length="738" mass="81157">MTTSRHDLDREIALEQAHVDKVYANLANATASAKQVARQGREIFLSDRTNWMREEDGTALFERDAFAYQAARRLAVLDAEHEGLVFGRLDMSEPADEVRHIGRLGVRDQEYEPLVIDWRAPAAEPFYRATQTDPMGVVRRRVLRCRDDKVVGLEDDLLDTDAETDLPILGEGALMASLTRARGRTMKDIVATIQAEQDEAIRAPYQGVTVIAGGPGTGKTVVALHRAAYLLYSNRARLEKGGVLVVGPSNVFMNYIERVLPSLGEDSVTLKAIGSVASDVLGMASERVDRASAATLKGSLRMLDVLRRLVRLPLISGPETLRVRVTVKGEVLMLHEDELNRIRDNVLSHTKLNRGRGQALDQVVAALARKLSDDVELGDDEVESLIREQASLQMFMNAWWPALSTPQVLARLADPRIVEQVAPRLTPEERADLVESYTWLQHDGEDSEITGWSVADMALLDELLDILGPAPVDPDDSDEPLFVGLDAVNELVTTADVLRSERVEDPDADPQRTFAHILVDEGQDITPMQWRLLRRRGPQSSWTIVGDPAQSSYPHQDETARSLDEIVGRGPRRTFTLSTNYRSPQEVFDLAAKVIVKVFPEADLPRAVRSTGVEPKLATTTPADLDADLLRHVRELAGQVSGTVGVVVPASRLTAVTKLTMSDPKLAALEARLVVVTALQAKGLEYDGVLVLSPDEIVAQAPGAERVLYVALTRATQRMTTLDVTEPGTPAAWRSLLS</sequence>
<dbReference type="PROSITE" id="PS51198">
    <property type="entry name" value="UVRD_HELICASE_ATP_BIND"/>
    <property type="match status" value="1"/>
</dbReference>
<dbReference type="PANTHER" id="PTHR11070:SF45">
    <property type="entry name" value="DNA 3'-5' HELICASE"/>
    <property type="match status" value="1"/>
</dbReference>
<reference evidence="7 8" key="1">
    <citation type="submission" date="2019-07" db="EMBL/GenBank/DDBJ databases">
        <authorList>
            <person name="Zhou L.-Y."/>
        </authorList>
    </citation>
    <scope>NUCLEOTIDE SEQUENCE [LARGE SCALE GENOMIC DNA]</scope>
    <source>
        <strain evidence="7 8">YIM 101269</strain>
    </source>
</reference>
<dbReference type="InterPro" id="IPR000212">
    <property type="entry name" value="DNA_helicase_UvrD/REP"/>
</dbReference>
<evidence type="ECO:0000313" key="8">
    <source>
        <dbReference type="Proteomes" id="UP000317638"/>
    </source>
</evidence>
<dbReference type="GO" id="GO:0000725">
    <property type="term" value="P:recombinational repair"/>
    <property type="evidence" value="ECO:0007669"/>
    <property type="project" value="TreeGrafter"/>
</dbReference>
<dbReference type="GO" id="GO:0043138">
    <property type="term" value="F:3'-5' DNA helicase activity"/>
    <property type="evidence" value="ECO:0007669"/>
    <property type="project" value="TreeGrafter"/>
</dbReference>
<comment type="caution">
    <text evidence="7">The sequence shown here is derived from an EMBL/GenBank/DDBJ whole genome shotgun (WGS) entry which is preliminary data.</text>
</comment>
<keyword evidence="1 5" id="KW-0547">Nucleotide-binding</keyword>
<dbReference type="InterPro" id="IPR014016">
    <property type="entry name" value="UvrD-like_ATP-bd"/>
</dbReference>
<dbReference type="GO" id="GO:0005524">
    <property type="term" value="F:ATP binding"/>
    <property type="evidence" value="ECO:0007669"/>
    <property type="project" value="UniProtKB-UniRule"/>
</dbReference>
<dbReference type="Proteomes" id="UP000317638">
    <property type="component" value="Unassembled WGS sequence"/>
</dbReference>
<feature type="domain" description="UvrD-like helicase ATP-binding" evidence="6">
    <location>
        <begin position="192"/>
        <end position="584"/>
    </location>
</feature>
<organism evidence="7 8">
    <name type="scientific">Tessaracoccus rhinocerotis</name>
    <dbReference type="NCBI Taxonomy" id="1689449"/>
    <lineage>
        <taxon>Bacteria</taxon>
        <taxon>Bacillati</taxon>
        <taxon>Actinomycetota</taxon>
        <taxon>Actinomycetes</taxon>
        <taxon>Propionibacteriales</taxon>
        <taxon>Propionibacteriaceae</taxon>
        <taxon>Tessaracoccus</taxon>
    </lineage>
</organism>
<dbReference type="GO" id="GO:0016787">
    <property type="term" value="F:hydrolase activity"/>
    <property type="evidence" value="ECO:0007669"/>
    <property type="project" value="UniProtKB-UniRule"/>
</dbReference>
<dbReference type="InterPro" id="IPR027785">
    <property type="entry name" value="UvrD-like_helicase_C"/>
</dbReference>
<name>A0A553K2D0_9ACTN</name>
<evidence type="ECO:0000313" key="7">
    <source>
        <dbReference type="EMBL" id="TRY18873.1"/>
    </source>
</evidence>
<keyword evidence="3 5" id="KW-0347">Helicase</keyword>
<proteinExistence type="predicted"/>
<feature type="binding site" evidence="5">
    <location>
        <begin position="213"/>
        <end position="220"/>
    </location>
    <ligand>
        <name>ATP</name>
        <dbReference type="ChEBI" id="CHEBI:30616"/>
    </ligand>
</feature>
<evidence type="ECO:0000256" key="5">
    <source>
        <dbReference type="PROSITE-ProRule" id="PRU00560"/>
    </source>
</evidence>
<dbReference type="SUPFAM" id="SSF52540">
    <property type="entry name" value="P-loop containing nucleoside triphosphate hydrolases"/>
    <property type="match status" value="1"/>
</dbReference>
<evidence type="ECO:0000259" key="6">
    <source>
        <dbReference type="PROSITE" id="PS51198"/>
    </source>
</evidence>
<dbReference type="AlphaFoldDB" id="A0A553K2D0"/>
<dbReference type="RefSeq" id="WP_143937765.1">
    <property type="nucleotide sequence ID" value="NZ_VKKG01000002.1"/>
</dbReference>
<dbReference type="Pfam" id="PF13538">
    <property type="entry name" value="UvrD_C_2"/>
    <property type="match status" value="1"/>
</dbReference>
<keyword evidence="8" id="KW-1185">Reference proteome</keyword>
<evidence type="ECO:0000256" key="1">
    <source>
        <dbReference type="ARBA" id="ARBA00022741"/>
    </source>
</evidence>
<dbReference type="Gene3D" id="3.40.50.300">
    <property type="entry name" value="P-loop containing nucleotide triphosphate hydrolases"/>
    <property type="match status" value="3"/>
</dbReference>
<gene>
    <name evidence="7" type="ORF">FOJ82_07120</name>
</gene>